<dbReference type="Proteomes" id="UP000030145">
    <property type="component" value="Unassembled WGS sequence"/>
</dbReference>
<evidence type="ECO:0000256" key="2">
    <source>
        <dbReference type="SAM" id="Phobius"/>
    </source>
</evidence>
<evidence type="ECO:0000313" key="4">
    <source>
        <dbReference type="EMBL" id="KGM19343.1"/>
    </source>
</evidence>
<evidence type="ECO:0000256" key="1">
    <source>
        <dbReference type="SAM" id="MobiDB-lite"/>
    </source>
</evidence>
<reference evidence="4 5" key="1">
    <citation type="submission" date="2014-10" db="EMBL/GenBank/DDBJ databases">
        <title>Whole Genome sequence of Corynebacterium auriscanis strain CIP 106629.</title>
        <authorList>
            <person name="Hassan S.S."/>
            <person name="Jamal S.B."/>
            <person name="Tiwari S."/>
            <person name="Oliveira L.D.C."/>
            <person name="Souza F."/>
            <person name="Mariano D.C."/>
            <person name="Almeida S."/>
            <person name="Dorella F."/>
            <person name="Pereira F."/>
            <person name="Carvalho A."/>
            <person name="Leal C.A."/>
            <person name="Soares S.D.C."/>
            <person name="Figueiredo H.C."/>
            <person name="Silva A."/>
            <person name="Azevedo V.A."/>
        </authorList>
    </citation>
    <scope>NUCLEOTIDE SEQUENCE [LARGE SCALE GENOMIC DNA]</scope>
    <source>
        <strain evidence="4 5">CIP 106629</strain>
    </source>
</reference>
<feature type="region of interest" description="Disordered" evidence="1">
    <location>
        <begin position="35"/>
        <end position="66"/>
    </location>
</feature>
<protein>
    <recommendedName>
        <fullName evidence="6">Secreted protein</fullName>
    </recommendedName>
</protein>
<dbReference type="AlphaFoldDB" id="A0A0A2DJI2"/>
<proteinExistence type="predicted"/>
<feature type="chain" id="PRO_5001986532" description="Secreted protein" evidence="3">
    <location>
        <begin position="27"/>
        <end position="104"/>
    </location>
</feature>
<comment type="caution">
    <text evidence="4">The sequence shown here is derived from an EMBL/GenBank/DDBJ whole genome shotgun (WGS) entry which is preliminary data.</text>
</comment>
<feature type="compositionally biased region" description="Polar residues" evidence="1">
    <location>
        <begin position="35"/>
        <end position="45"/>
    </location>
</feature>
<gene>
    <name evidence="4" type="ORF">MA47_00150</name>
</gene>
<keyword evidence="3" id="KW-0732">Signal</keyword>
<evidence type="ECO:0008006" key="6">
    <source>
        <dbReference type="Google" id="ProtNLM"/>
    </source>
</evidence>
<keyword evidence="2" id="KW-0472">Membrane</keyword>
<keyword evidence="5" id="KW-1185">Reference proteome</keyword>
<accession>A0A0A2DJI2</accession>
<dbReference type="RefSeq" id="WP_035112742.1">
    <property type="nucleotide sequence ID" value="NZ_CP047046.1"/>
</dbReference>
<sequence>MKMRRTSLVVGLAAALTLSTLPAAQAQNTDQLSSAVESKLSSGSSEADKDKFISSDSLQSSETGNETWDQMHPMLKVLVGILGATAIVTAFGMLRTIFYNLFRI</sequence>
<keyword evidence="2" id="KW-0812">Transmembrane</keyword>
<feature type="compositionally biased region" description="Polar residues" evidence="1">
    <location>
        <begin position="54"/>
        <end position="66"/>
    </location>
</feature>
<evidence type="ECO:0000313" key="5">
    <source>
        <dbReference type="Proteomes" id="UP000030145"/>
    </source>
</evidence>
<name>A0A0A2DJI2_9CORY</name>
<dbReference type="EMBL" id="JRVJ01000001">
    <property type="protein sequence ID" value="KGM19343.1"/>
    <property type="molecule type" value="Genomic_DNA"/>
</dbReference>
<evidence type="ECO:0000256" key="3">
    <source>
        <dbReference type="SAM" id="SignalP"/>
    </source>
</evidence>
<organism evidence="4 5">
    <name type="scientific">Corynebacterium auriscanis</name>
    <dbReference type="NCBI Taxonomy" id="99807"/>
    <lineage>
        <taxon>Bacteria</taxon>
        <taxon>Bacillati</taxon>
        <taxon>Actinomycetota</taxon>
        <taxon>Actinomycetes</taxon>
        <taxon>Mycobacteriales</taxon>
        <taxon>Corynebacteriaceae</taxon>
        <taxon>Corynebacterium</taxon>
    </lineage>
</organism>
<dbReference type="GeneID" id="300552738"/>
<feature type="transmembrane region" description="Helical" evidence="2">
    <location>
        <begin position="77"/>
        <end position="102"/>
    </location>
</feature>
<feature type="signal peptide" evidence="3">
    <location>
        <begin position="1"/>
        <end position="26"/>
    </location>
</feature>
<keyword evidence="2" id="KW-1133">Transmembrane helix</keyword>